<dbReference type="Proteomes" id="UP000050509">
    <property type="component" value="Unassembled WGS sequence"/>
</dbReference>
<dbReference type="InterPro" id="IPR011009">
    <property type="entry name" value="Kinase-like_dom_sf"/>
</dbReference>
<gene>
    <name evidence="1" type="ORF">SE17_28505</name>
</gene>
<proteinExistence type="predicted"/>
<protein>
    <recommendedName>
        <fullName evidence="3">Choline kinase</fullName>
    </recommendedName>
</protein>
<keyword evidence="2" id="KW-1185">Reference proteome</keyword>
<dbReference type="GO" id="GO:0004305">
    <property type="term" value="F:ethanolamine kinase activity"/>
    <property type="evidence" value="ECO:0007669"/>
    <property type="project" value="TreeGrafter"/>
</dbReference>
<organism evidence="1 2">
    <name type="scientific">Kouleothrix aurantiaca</name>
    <dbReference type="NCBI Taxonomy" id="186479"/>
    <lineage>
        <taxon>Bacteria</taxon>
        <taxon>Bacillati</taxon>
        <taxon>Chloroflexota</taxon>
        <taxon>Chloroflexia</taxon>
        <taxon>Chloroflexales</taxon>
        <taxon>Roseiflexineae</taxon>
        <taxon>Roseiflexaceae</taxon>
        <taxon>Kouleothrix</taxon>
    </lineage>
</organism>
<name>A0A0P9DCF9_9CHLR</name>
<dbReference type="PATRIC" id="fig|186479.3.peg.2172"/>
<evidence type="ECO:0000313" key="2">
    <source>
        <dbReference type="Proteomes" id="UP000050509"/>
    </source>
</evidence>
<dbReference type="EMBL" id="LJCR01001545">
    <property type="protein sequence ID" value="KPV50172.1"/>
    <property type="molecule type" value="Genomic_DNA"/>
</dbReference>
<comment type="caution">
    <text evidence="1">The sequence shown here is derived from an EMBL/GenBank/DDBJ whole genome shotgun (WGS) entry which is preliminary data.</text>
</comment>
<dbReference type="CDD" id="cd05151">
    <property type="entry name" value="ChoK-like"/>
    <property type="match status" value="1"/>
</dbReference>
<dbReference type="GO" id="GO:0005737">
    <property type="term" value="C:cytoplasm"/>
    <property type="evidence" value="ECO:0007669"/>
    <property type="project" value="TreeGrafter"/>
</dbReference>
<reference evidence="1 2" key="1">
    <citation type="submission" date="2015-09" db="EMBL/GenBank/DDBJ databases">
        <title>Draft genome sequence of Kouleothrix aurantiaca JCM 19913.</title>
        <authorList>
            <person name="Hemp J."/>
        </authorList>
    </citation>
    <scope>NUCLEOTIDE SEQUENCE [LARGE SCALE GENOMIC DNA]</scope>
    <source>
        <strain evidence="1 2">COM-B</strain>
    </source>
</reference>
<evidence type="ECO:0000313" key="1">
    <source>
        <dbReference type="EMBL" id="KPV50172.1"/>
    </source>
</evidence>
<sequence>MPTIEDVIARIPAWQGRAVEAAPLTGGLTNTNYRVTVDGVPYVVRIPGASTELLSVNREYEYHNTLAAAQSGVGARIIHYLPEFSVMVLEFIDGQTMSSARLREPAQIPRIAAAARALHAGPAFANRFDMFRTMDFYLDIVQRHGFRIPDGYIDYVPVARRIEAALAVRPLPLVPCNNDLLAENFIDDGARLRLVDYEYSGTNDPCFELGNICNENDFAPEQVGQLCAAYFGQATPALVARMWLFYCMSNIGWVLWGSIQNSISTIEFDFWEWTLVKWRKAQEKVDAPEFAQWLSDVQR</sequence>
<dbReference type="Pfam" id="PF01633">
    <property type="entry name" value="Choline_kinase"/>
    <property type="match status" value="1"/>
</dbReference>
<dbReference type="PANTHER" id="PTHR22603:SF66">
    <property type="entry name" value="ETHANOLAMINE KINASE"/>
    <property type="match status" value="1"/>
</dbReference>
<dbReference type="AlphaFoldDB" id="A0A0P9DCF9"/>
<dbReference type="PANTHER" id="PTHR22603">
    <property type="entry name" value="CHOLINE/ETHANOALAMINE KINASE"/>
    <property type="match status" value="1"/>
</dbReference>
<evidence type="ECO:0008006" key="3">
    <source>
        <dbReference type="Google" id="ProtNLM"/>
    </source>
</evidence>
<dbReference type="GO" id="GO:0006646">
    <property type="term" value="P:phosphatidylethanolamine biosynthetic process"/>
    <property type="evidence" value="ECO:0007669"/>
    <property type="project" value="TreeGrafter"/>
</dbReference>
<dbReference type="Gene3D" id="3.30.200.20">
    <property type="entry name" value="Phosphorylase Kinase, domain 1"/>
    <property type="match status" value="1"/>
</dbReference>
<dbReference type="Gene3D" id="3.90.1200.10">
    <property type="match status" value="1"/>
</dbReference>
<dbReference type="SUPFAM" id="SSF56112">
    <property type="entry name" value="Protein kinase-like (PK-like)"/>
    <property type="match status" value="1"/>
</dbReference>
<accession>A0A0P9DCF9</accession>